<dbReference type="Proteomes" id="UP000311919">
    <property type="component" value="Unassembled WGS sequence"/>
</dbReference>
<dbReference type="EMBL" id="SKCS01000328">
    <property type="protein sequence ID" value="TNN10967.1"/>
    <property type="molecule type" value="Genomic_DNA"/>
</dbReference>
<accession>A0A4Z2D3B2</accession>
<organism evidence="2 3">
    <name type="scientific">Schistosoma japonicum</name>
    <name type="common">Blood fluke</name>
    <dbReference type="NCBI Taxonomy" id="6182"/>
    <lineage>
        <taxon>Eukaryota</taxon>
        <taxon>Metazoa</taxon>
        <taxon>Spiralia</taxon>
        <taxon>Lophotrochozoa</taxon>
        <taxon>Platyhelminthes</taxon>
        <taxon>Trematoda</taxon>
        <taxon>Digenea</taxon>
        <taxon>Strigeidida</taxon>
        <taxon>Schistosomatoidea</taxon>
        <taxon>Schistosomatidae</taxon>
        <taxon>Schistosoma</taxon>
    </lineage>
</organism>
<evidence type="ECO:0000313" key="2">
    <source>
        <dbReference type="EMBL" id="TNN10967.1"/>
    </source>
</evidence>
<keyword evidence="3" id="KW-1185">Reference proteome</keyword>
<gene>
    <name evidence="2" type="ORF">EWB00_004968</name>
</gene>
<evidence type="ECO:0000313" key="3">
    <source>
        <dbReference type="Proteomes" id="UP000311919"/>
    </source>
</evidence>
<feature type="region of interest" description="Disordered" evidence="1">
    <location>
        <begin position="59"/>
        <end position="84"/>
    </location>
</feature>
<reference evidence="2 3" key="1">
    <citation type="submission" date="2019-03" db="EMBL/GenBank/DDBJ databases">
        <title>An improved genome assembly of the fluke Schistosoma japonicum.</title>
        <authorList>
            <person name="Hu W."/>
            <person name="Luo F."/>
            <person name="Yin M."/>
            <person name="Mo X."/>
            <person name="Sun C."/>
            <person name="Wu Q."/>
            <person name="Zhu B."/>
            <person name="Xiang M."/>
            <person name="Wang J."/>
            <person name="Wang Y."/>
            <person name="Zhang T."/>
            <person name="Xu B."/>
            <person name="Zheng H."/>
            <person name="Feng Z."/>
        </authorList>
    </citation>
    <scope>NUCLEOTIDE SEQUENCE [LARGE SCALE GENOMIC DNA]</scope>
    <source>
        <strain evidence="2">HuSjv2</strain>
        <tissue evidence="2">Worms</tissue>
    </source>
</reference>
<sequence length="84" mass="10058">MLDILLRNGDKPNENILFNDQYQEKYAKTRKRIWQLDIENSDRKENEWNNLGKFKKCSRSKEKIQVPTTMQTKSKQRIMPTAAI</sequence>
<evidence type="ECO:0000256" key="1">
    <source>
        <dbReference type="SAM" id="MobiDB-lite"/>
    </source>
</evidence>
<dbReference type="AlphaFoldDB" id="A0A4Z2D3B2"/>
<name>A0A4Z2D3B2_SCHJA</name>
<comment type="caution">
    <text evidence="2">The sequence shown here is derived from an EMBL/GenBank/DDBJ whole genome shotgun (WGS) entry which is preliminary data.</text>
</comment>
<proteinExistence type="predicted"/>
<protein>
    <submittedName>
        <fullName evidence="2">Uncharacterized protein</fullName>
    </submittedName>
</protein>